<dbReference type="GO" id="GO:0005634">
    <property type="term" value="C:nucleus"/>
    <property type="evidence" value="ECO:0007669"/>
    <property type="project" value="TreeGrafter"/>
</dbReference>
<name>A0A1C7M4L9_GRIFR</name>
<comment type="caution">
    <text evidence="3">The sequence shown here is derived from an EMBL/GenBank/DDBJ whole genome shotgun (WGS) entry which is preliminary data.</text>
</comment>
<dbReference type="Proteomes" id="UP000092993">
    <property type="component" value="Unassembled WGS sequence"/>
</dbReference>
<dbReference type="AlphaFoldDB" id="A0A1C7M4L9"/>
<dbReference type="InterPro" id="IPR007991">
    <property type="entry name" value="RNA_pol_I_trans_ini_fac_RRN3"/>
</dbReference>
<keyword evidence="2" id="KW-0175">Coiled coil</keyword>
<dbReference type="OrthoDB" id="26970at2759"/>
<organism evidence="3 4">
    <name type="scientific">Grifola frondosa</name>
    <name type="common">Maitake</name>
    <name type="synonym">Polyporus frondosus</name>
    <dbReference type="NCBI Taxonomy" id="5627"/>
    <lineage>
        <taxon>Eukaryota</taxon>
        <taxon>Fungi</taxon>
        <taxon>Dikarya</taxon>
        <taxon>Basidiomycota</taxon>
        <taxon>Agaricomycotina</taxon>
        <taxon>Agaricomycetes</taxon>
        <taxon>Polyporales</taxon>
        <taxon>Grifolaceae</taxon>
        <taxon>Grifola</taxon>
    </lineage>
</organism>
<evidence type="ECO:0000313" key="3">
    <source>
        <dbReference type="EMBL" id="OBZ70034.1"/>
    </source>
</evidence>
<proteinExistence type="inferred from homology"/>
<sequence length="140" mass="15854">MLVSARPEYLSLVLGKIAHGLTYQSGLQALDAGLPESSSSPLTRRLIYDRIHYLLRHLISLVPTLPSTLHPLLAQNFPHKRQNQTAQVTYIRNLLRVTDYCPELADRILATVVDRAIQIDVEIQVEIEELEEQLATEETD</sequence>
<dbReference type="GO" id="GO:0001181">
    <property type="term" value="F:RNA polymerase I general transcription initiation factor activity"/>
    <property type="evidence" value="ECO:0007669"/>
    <property type="project" value="InterPro"/>
</dbReference>
<accession>A0A1C7M4L9</accession>
<feature type="coiled-coil region" evidence="2">
    <location>
        <begin position="113"/>
        <end position="140"/>
    </location>
</feature>
<gene>
    <name evidence="3" type="ORF">A0H81_09606</name>
</gene>
<comment type="similarity">
    <text evidence="1">Belongs to the RRN3 family.</text>
</comment>
<evidence type="ECO:0000313" key="4">
    <source>
        <dbReference type="Proteomes" id="UP000092993"/>
    </source>
</evidence>
<dbReference type="Pfam" id="PF05327">
    <property type="entry name" value="RRN3"/>
    <property type="match status" value="1"/>
</dbReference>
<dbReference type="PANTHER" id="PTHR12790:SF0">
    <property type="entry name" value="RNA POLYMERASE I-SPECIFIC TRANSCRIPTION INITIATION FACTOR RRN3-RELATED"/>
    <property type="match status" value="1"/>
</dbReference>
<reference evidence="3 4" key="1">
    <citation type="submission" date="2016-03" db="EMBL/GenBank/DDBJ databases">
        <title>Whole genome sequencing of Grifola frondosa 9006-11.</title>
        <authorList>
            <person name="Min B."/>
            <person name="Park H."/>
            <person name="Kim J.-G."/>
            <person name="Cho H."/>
            <person name="Oh Y.-L."/>
            <person name="Kong W.-S."/>
            <person name="Choi I.-G."/>
        </authorList>
    </citation>
    <scope>NUCLEOTIDE SEQUENCE [LARGE SCALE GENOMIC DNA]</scope>
    <source>
        <strain evidence="3 4">9006-11</strain>
    </source>
</reference>
<keyword evidence="4" id="KW-1185">Reference proteome</keyword>
<dbReference type="EMBL" id="LUGG01000014">
    <property type="protein sequence ID" value="OBZ70034.1"/>
    <property type="molecule type" value="Genomic_DNA"/>
</dbReference>
<evidence type="ECO:0000256" key="2">
    <source>
        <dbReference type="SAM" id="Coils"/>
    </source>
</evidence>
<dbReference type="STRING" id="5627.A0A1C7M4L9"/>
<evidence type="ECO:0000256" key="1">
    <source>
        <dbReference type="ARBA" id="ARBA00010098"/>
    </source>
</evidence>
<dbReference type="GO" id="GO:0001042">
    <property type="term" value="F:RNA polymerase I core binding"/>
    <property type="evidence" value="ECO:0007669"/>
    <property type="project" value="TreeGrafter"/>
</dbReference>
<dbReference type="PANTHER" id="PTHR12790">
    <property type="entry name" value="TRANSCRIPTION INITIATION FACTOR IA RRN3"/>
    <property type="match status" value="1"/>
</dbReference>
<dbReference type="GO" id="GO:0006361">
    <property type="term" value="P:transcription initiation at RNA polymerase I promoter"/>
    <property type="evidence" value="ECO:0007669"/>
    <property type="project" value="InterPro"/>
</dbReference>
<protein>
    <submittedName>
        <fullName evidence="3">Uncharacterized protein</fullName>
    </submittedName>
</protein>